<comment type="caution">
    <text evidence="1">The sequence shown here is derived from an EMBL/GenBank/DDBJ whole genome shotgun (WGS) entry which is preliminary data.</text>
</comment>
<accession>A0A933GKF9</accession>
<dbReference type="EMBL" id="JACQWF010000061">
    <property type="protein sequence ID" value="MBI4594998.1"/>
    <property type="molecule type" value="Genomic_DNA"/>
</dbReference>
<organism evidence="1 2">
    <name type="scientific">Tectimicrobiota bacterium</name>
    <dbReference type="NCBI Taxonomy" id="2528274"/>
    <lineage>
        <taxon>Bacteria</taxon>
        <taxon>Pseudomonadati</taxon>
        <taxon>Nitrospinota/Tectimicrobiota group</taxon>
        <taxon>Candidatus Tectimicrobiota</taxon>
    </lineage>
</organism>
<dbReference type="AlphaFoldDB" id="A0A933GKF9"/>
<dbReference type="Proteomes" id="UP000772181">
    <property type="component" value="Unassembled WGS sequence"/>
</dbReference>
<sequence length="68" mass="7500">MRLNPGILVNSAASISPTGTKTVIVQHSAISSQQIACEVRYMHLFIKSEDQPSSMVKKSKKHAYLIKT</sequence>
<name>A0A933GKF9_UNCTE</name>
<gene>
    <name evidence="1" type="ORF">HY730_01300</name>
</gene>
<evidence type="ECO:0000313" key="2">
    <source>
        <dbReference type="Proteomes" id="UP000772181"/>
    </source>
</evidence>
<evidence type="ECO:0000313" key="1">
    <source>
        <dbReference type="EMBL" id="MBI4594998.1"/>
    </source>
</evidence>
<proteinExistence type="predicted"/>
<protein>
    <submittedName>
        <fullName evidence="1">Uncharacterized protein</fullName>
    </submittedName>
</protein>
<reference evidence="1" key="1">
    <citation type="submission" date="2020-07" db="EMBL/GenBank/DDBJ databases">
        <title>Huge and variable diversity of episymbiotic CPR bacteria and DPANN archaea in groundwater ecosystems.</title>
        <authorList>
            <person name="He C.Y."/>
            <person name="Keren R."/>
            <person name="Whittaker M."/>
            <person name="Farag I.F."/>
            <person name="Doudna J."/>
            <person name="Cate J.H.D."/>
            <person name="Banfield J.F."/>
        </authorList>
    </citation>
    <scope>NUCLEOTIDE SEQUENCE</scope>
    <source>
        <strain evidence="1">NC_groundwater_1482_Ag_S-0.65um_47_24</strain>
    </source>
</reference>